<dbReference type="InterPro" id="IPR036844">
    <property type="entry name" value="Hint_dom_sf"/>
</dbReference>
<evidence type="ECO:0000256" key="11">
    <source>
        <dbReference type="ARBA" id="ARBA00034808"/>
    </source>
</evidence>
<dbReference type="PANTHER" id="PTHR11070">
    <property type="entry name" value="UVRD / RECB / PCRA DNA HELICASE FAMILY MEMBER"/>
    <property type="match status" value="1"/>
</dbReference>
<protein>
    <recommendedName>
        <fullName evidence="11">DNA 3'-5' helicase</fullName>
        <ecNumber evidence="11">5.6.2.4</ecNumber>
    </recommendedName>
    <alternativeName>
        <fullName evidence="12">DNA 3'-5' helicase II</fullName>
    </alternativeName>
</protein>
<keyword evidence="18" id="KW-1185">Reference proteome</keyword>
<evidence type="ECO:0000256" key="2">
    <source>
        <dbReference type="ARBA" id="ARBA00022741"/>
    </source>
</evidence>
<keyword evidence="6 14" id="KW-0067">ATP-binding</keyword>
<dbReference type="PROSITE" id="PS50818">
    <property type="entry name" value="INTEIN_C_TER"/>
    <property type="match status" value="1"/>
</dbReference>
<comment type="similarity">
    <text evidence="1">Belongs to the helicase family. UvrD subfamily.</text>
</comment>
<accession>A0ABU0WHM4</accession>
<dbReference type="InterPro" id="IPR030934">
    <property type="entry name" value="Intein_C"/>
</dbReference>
<dbReference type="PROSITE" id="PS50817">
    <property type="entry name" value="INTEIN_N_TER"/>
    <property type="match status" value="1"/>
</dbReference>
<dbReference type="InterPro" id="IPR013986">
    <property type="entry name" value="DExx_box_DNA_helicase_dom_sf"/>
</dbReference>
<dbReference type="PROSITE" id="PS51198">
    <property type="entry name" value="UVRD_HELICASE_ATP_BIND"/>
    <property type="match status" value="1"/>
</dbReference>
<dbReference type="CDD" id="cd00081">
    <property type="entry name" value="Hint"/>
    <property type="match status" value="2"/>
</dbReference>
<evidence type="ECO:0000256" key="4">
    <source>
        <dbReference type="ARBA" id="ARBA00022806"/>
    </source>
</evidence>
<organism evidence="17 18">
    <name type="scientific">Azospirillum isscasi</name>
    <dbReference type="NCBI Taxonomy" id="3053926"/>
    <lineage>
        <taxon>Bacteria</taxon>
        <taxon>Pseudomonadati</taxon>
        <taxon>Pseudomonadota</taxon>
        <taxon>Alphaproteobacteria</taxon>
        <taxon>Rhodospirillales</taxon>
        <taxon>Azospirillaceae</taxon>
        <taxon>Azospirillum</taxon>
    </lineage>
</organism>
<dbReference type="CDD" id="cd17932">
    <property type="entry name" value="DEXQc_UvrD"/>
    <property type="match status" value="1"/>
</dbReference>
<evidence type="ECO:0000256" key="6">
    <source>
        <dbReference type="ARBA" id="ARBA00022840"/>
    </source>
</evidence>
<evidence type="ECO:0000259" key="16">
    <source>
        <dbReference type="PROSITE" id="PS51217"/>
    </source>
</evidence>
<feature type="domain" description="UvrD-like helicase ATP-binding" evidence="15">
    <location>
        <begin position="34"/>
        <end position="672"/>
    </location>
</feature>
<feature type="binding site" evidence="14">
    <location>
        <begin position="55"/>
        <end position="62"/>
    </location>
    <ligand>
        <name>ATP</name>
        <dbReference type="ChEBI" id="CHEBI:30616"/>
    </ligand>
</feature>
<name>A0ABU0WHM4_9PROT</name>
<keyword evidence="8" id="KW-0238">DNA-binding</keyword>
<evidence type="ECO:0000256" key="7">
    <source>
        <dbReference type="ARBA" id="ARBA00023000"/>
    </source>
</evidence>
<dbReference type="InterPro" id="IPR014016">
    <property type="entry name" value="UvrD-like_ATP-bd"/>
</dbReference>
<dbReference type="Gene3D" id="1.10.486.10">
    <property type="entry name" value="PCRA, domain 4"/>
    <property type="match status" value="1"/>
</dbReference>
<evidence type="ECO:0000256" key="13">
    <source>
        <dbReference type="ARBA" id="ARBA00048988"/>
    </source>
</evidence>
<keyword evidence="4 14" id="KW-0347">Helicase</keyword>
<evidence type="ECO:0000256" key="9">
    <source>
        <dbReference type="ARBA" id="ARBA00023235"/>
    </source>
</evidence>
<dbReference type="Gene3D" id="1.10.10.160">
    <property type="match status" value="1"/>
</dbReference>
<evidence type="ECO:0000313" key="17">
    <source>
        <dbReference type="EMBL" id="MDQ2103725.1"/>
    </source>
</evidence>
<proteinExistence type="inferred from homology"/>
<dbReference type="EMBL" id="JAUJFI010000057">
    <property type="protein sequence ID" value="MDQ2103725.1"/>
    <property type="molecule type" value="Genomic_DNA"/>
</dbReference>
<dbReference type="PRINTS" id="PR00379">
    <property type="entry name" value="INTEIN"/>
</dbReference>
<dbReference type="SMART" id="SM00306">
    <property type="entry name" value="HintN"/>
    <property type="match status" value="1"/>
</dbReference>
<dbReference type="InterPro" id="IPR014017">
    <property type="entry name" value="DNA_helicase_UvrD-like_C"/>
</dbReference>
<dbReference type="EC" id="5.6.2.4" evidence="11"/>
<dbReference type="InterPro" id="IPR003587">
    <property type="entry name" value="Hint_dom_N"/>
</dbReference>
<evidence type="ECO:0000259" key="15">
    <source>
        <dbReference type="PROSITE" id="PS51198"/>
    </source>
</evidence>
<dbReference type="SUPFAM" id="SSF51294">
    <property type="entry name" value="Hedgehog/intein (Hint) domain"/>
    <property type="match status" value="1"/>
</dbReference>
<evidence type="ECO:0000313" key="18">
    <source>
        <dbReference type="Proteomes" id="UP001227317"/>
    </source>
</evidence>
<dbReference type="RefSeq" id="WP_306706984.1">
    <property type="nucleotide sequence ID" value="NZ_JAUJFI010000057.1"/>
</dbReference>
<evidence type="ECO:0000256" key="12">
    <source>
        <dbReference type="ARBA" id="ARBA00034923"/>
    </source>
</evidence>
<dbReference type="InterPro" id="IPR006141">
    <property type="entry name" value="Intein_N"/>
</dbReference>
<evidence type="ECO:0000256" key="5">
    <source>
        <dbReference type="ARBA" id="ARBA00022813"/>
    </source>
</evidence>
<comment type="catalytic activity">
    <reaction evidence="10">
        <text>Couples ATP hydrolysis with the unwinding of duplex DNA by translocating in the 3'-5' direction.</text>
        <dbReference type="EC" id="5.6.2.4"/>
    </reaction>
</comment>
<dbReference type="InterPro" id="IPR000212">
    <property type="entry name" value="DNA_helicase_UvrD/REP"/>
</dbReference>
<dbReference type="Gene3D" id="2.170.16.10">
    <property type="entry name" value="Hedgehog/Intein (Hint) domain"/>
    <property type="match status" value="2"/>
</dbReference>
<dbReference type="PANTHER" id="PTHR11070:SF2">
    <property type="entry name" value="ATP-DEPENDENT DNA HELICASE SRS2"/>
    <property type="match status" value="1"/>
</dbReference>
<dbReference type="InterPro" id="IPR006142">
    <property type="entry name" value="INTEIN"/>
</dbReference>
<keyword evidence="7" id="KW-0651">Protein splicing</keyword>
<sequence length="1136" mass="125902">MSDPYAYDDPLGHDPLSHAGAPAPAPARRFAYLDGLNPVQREAVEALDGPVLVLAGAGTGKTRVLTTRLAHLLMTRRAAAFQILAVTFTNKAAREMRERVAHLMGVEPEGWWLGTFHALAARILRRHAELVGLKSNFTILDTDDQIRLIKQLLEAANIDSKKWPARQVLGVIERWKDRGLTPDRLGESDGGDVAGGRVVALYRQYQERLRTLNACDFGDLLLHNLAIFQKHPDVLAEYHRKFKYILVDEYQDTNVAQYLWLRILSQAHKNICCVGDEDQCVAGGTLVTMGDGTRRAVEQVQAGDCVMSAHGAGNFRPARVTEVFERVFQGDLVRIQTESGHVLLTTPEHSHFADVIHSESPQRYFTYLMHKRGYGYRVGTSQIYTRGQKYPVIGYQQRCLQERADAVWLVRAFDSENDARELEHTLSLRYGITTFPFVARKGSSKNGLVHDQDRLDRLHAALAQTARVVELMEDFGLDPAHPHHIPQTATGRRRNLILTLNAESRGSTPMHRISLSGNDAGGAAAVAEIGLKARLYKRDPQNWRFETVFKDFRRLEEIKSSLMTRFDLTVVRKANILGKALTVRPAAQVVPGMVIALGEGRHDVVTSVERVPFVGTVHDLNVEGTHNFVANGIVTHNSIYAWRGAEIGNILRFEADFPGAKVVKLEQNYRSTGHILSAASGLIANNKGRLGKTLWTQADGGEPVRVRGVWDGEEEARWVGDEIEALQRQGVSLAQIAVLVRAGFQTREFEERFITLGLPYRVIGGPRFYERQEIRDALAYLRVVHSPDDDLAFERIVNVPKRGVGPAAMQCLYQAARARGIPLTEAGWALTETDELKPKVRGTVRNLLQDFFRWRTLSATMPHTDLARMVLDESGYTRMWQEDKTPEAPGRLENLKELVTAMAEFENLSGFLEHVALVMENAEAAGVDQVTVMTLHGAKGLEFDMVFLPGWEEGVFPNQRALDETGIAGLEEERRLAYVGLTRARKRAYISHAANRRLYGNWVSAIPSRFVDEIPGGDVEAEAASGLYAGAGAGAGARGGGGFRDSPSFAAFRSGQQAAGRQQPPARTITLDSGSYQVAPRARPNAPFPKGARVFHQKFGYGTVTAVEQDKLEIDFDQAGSKKVMDSFVVPADKAG</sequence>
<keyword evidence="9" id="KW-0413">Isomerase</keyword>
<comment type="caution">
    <text evidence="17">The sequence shown here is derived from an EMBL/GenBank/DDBJ whole genome shotgun (WGS) entry which is preliminary data.</text>
</comment>
<reference evidence="17 18" key="1">
    <citation type="submission" date="2023-06" db="EMBL/GenBank/DDBJ databases">
        <title>Azospirillum isscasensis sp.nov, a bacterium isolated from rhizosphere soil of rice.</title>
        <authorList>
            <person name="Wang H."/>
        </authorList>
    </citation>
    <scope>NUCLEOTIDE SEQUENCE [LARGE SCALE GENOMIC DNA]</scope>
    <source>
        <strain evidence="17 18">C340-1</strain>
    </source>
</reference>
<dbReference type="NCBIfam" id="TIGR01443">
    <property type="entry name" value="intein_Cterm"/>
    <property type="match status" value="1"/>
</dbReference>
<dbReference type="Proteomes" id="UP001227317">
    <property type="component" value="Unassembled WGS sequence"/>
</dbReference>
<dbReference type="CDD" id="cd18807">
    <property type="entry name" value="SF1_C_UvrD"/>
    <property type="match status" value="1"/>
</dbReference>
<dbReference type="InterPro" id="IPR003586">
    <property type="entry name" value="Hint_dom_C"/>
</dbReference>
<keyword evidence="3 14" id="KW-0378">Hydrolase</keyword>
<evidence type="ECO:0000256" key="8">
    <source>
        <dbReference type="ARBA" id="ARBA00023125"/>
    </source>
</evidence>
<keyword evidence="2 14" id="KW-0547">Nucleotide-binding</keyword>
<evidence type="ECO:0000256" key="1">
    <source>
        <dbReference type="ARBA" id="ARBA00009922"/>
    </source>
</evidence>
<comment type="catalytic activity">
    <reaction evidence="13">
        <text>ATP + H2O = ADP + phosphate + H(+)</text>
        <dbReference type="Rhea" id="RHEA:13065"/>
        <dbReference type="ChEBI" id="CHEBI:15377"/>
        <dbReference type="ChEBI" id="CHEBI:15378"/>
        <dbReference type="ChEBI" id="CHEBI:30616"/>
        <dbReference type="ChEBI" id="CHEBI:43474"/>
        <dbReference type="ChEBI" id="CHEBI:456216"/>
        <dbReference type="EC" id="5.6.2.4"/>
    </reaction>
</comment>
<dbReference type="SUPFAM" id="SSF52540">
    <property type="entry name" value="P-loop containing nucleoside triphosphate hydrolases"/>
    <property type="match status" value="3"/>
</dbReference>
<dbReference type="Pfam" id="PF13361">
    <property type="entry name" value="UvrD_C"/>
    <property type="match status" value="1"/>
</dbReference>
<keyword evidence="5" id="KW-0068">Autocatalytic cleavage</keyword>
<feature type="domain" description="UvrD-like helicase C-terminal" evidence="16">
    <location>
        <begin position="673"/>
        <end position="940"/>
    </location>
</feature>
<dbReference type="InterPro" id="IPR027417">
    <property type="entry name" value="P-loop_NTPase"/>
</dbReference>
<dbReference type="Pfam" id="PF00580">
    <property type="entry name" value="UvrD-helicase"/>
    <property type="match status" value="1"/>
</dbReference>
<dbReference type="PROSITE" id="PS51217">
    <property type="entry name" value="UVRD_HELICASE_CTER"/>
    <property type="match status" value="1"/>
</dbReference>
<evidence type="ECO:0000256" key="3">
    <source>
        <dbReference type="ARBA" id="ARBA00022801"/>
    </source>
</evidence>
<gene>
    <name evidence="17" type="ORF">QSG27_13575</name>
</gene>
<dbReference type="SMART" id="SM00305">
    <property type="entry name" value="HintC"/>
    <property type="match status" value="1"/>
</dbReference>
<evidence type="ECO:0000256" key="14">
    <source>
        <dbReference type="PROSITE-ProRule" id="PRU00560"/>
    </source>
</evidence>
<evidence type="ECO:0000256" key="10">
    <source>
        <dbReference type="ARBA" id="ARBA00034617"/>
    </source>
</evidence>
<dbReference type="Gene3D" id="3.40.50.300">
    <property type="entry name" value="P-loop containing nucleotide triphosphate hydrolases"/>
    <property type="match status" value="2"/>
</dbReference>